<comment type="caution">
    <text evidence="12">The sequence shown here is derived from an EMBL/GenBank/DDBJ whole genome shotgun (WGS) entry which is preliminary data.</text>
</comment>
<reference evidence="12 13" key="1">
    <citation type="journal article" date="2019" name="Int. J. Syst. Evol. Microbiol.">
        <title>The Global Catalogue of Microorganisms (GCM) 10K type strain sequencing project: providing services to taxonomists for standard genome sequencing and annotation.</title>
        <authorList>
            <consortium name="The Broad Institute Genomics Platform"/>
            <consortium name="The Broad Institute Genome Sequencing Center for Infectious Disease"/>
            <person name="Wu L."/>
            <person name="Ma J."/>
        </authorList>
    </citation>
    <scope>NUCLEOTIDE SEQUENCE [LARGE SCALE GENOMIC DNA]</scope>
    <source>
        <strain evidence="12 13">JCM 16259</strain>
    </source>
</reference>
<keyword evidence="3" id="KW-0050">Antiport</keyword>
<evidence type="ECO:0000256" key="8">
    <source>
        <dbReference type="ARBA" id="ARBA00023136"/>
    </source>
</evidence>
<dbReference type="PANTHER" id="PTHR32507:SF8">
    <property type="entry name" value="CNH1P"/>
    <property type="match status" value="1"/>
</dbReference>
<gene>
    <name evidence="12" type="ORF">GCM10009858_00430</name>
</gene>
<keyword evidence="5 10" id="KW-0812">Transmembrane</keyword>
<dbReference type="Gene3D" id="1.20.1530.20">
    <property type="match status" value="1"/>
</dbReference>
<evidence type="ECO:0000256" key="4">
    <source>
        <dbReference type="ARBA" id="ARBA00022475"/>
    </source>
</evidence>
<feature type="transmembrane region" description="Helical" evidence="10">
    <location>
        <begin position="357"/>
        <end position="376"/>
    </location>
</feature>
<evidence type="ECO:0000256" key="10">
    <source>
        <dbReference type="SAM" id="Phobius"/>
    </source>
</evidence>
<sequence>MLPRRVRHNEANLEEHPRVVMSVNLIYLIAGVAMFLAAVLPSVLDRYAVSAAMVLLVLGMGIGLLPLPEGMRLDPVVIRPQVERITEFTILVALMGVGLAIDRSFEWRSRAAWATWSPTWRLLALAMPLTIASVALLGWGLGLAPAAALLLGAALSPTDPVLASDVQVEGPRVEEPDDDDGEALGEPVDEKDDVRFALTSEAGLNDGLAFPFVTAAVLMASAGGLASVGSWGLEWFAWDLVGKVVVGVAAGVAVGWGLARVAFRSPRRSLRLAEQGEPLLALAALVMTYGVSQLVGGYGFVSVFACGMTLRAAERNHHYHRSMHEVVQRLERLLTLIILLMLGMSMTKGVLDELDWRGVVIALALVFVLRPLSGWVSLRLRARPAGLPGGLGHKETLATAFFGVRGIGSLYYLAFAAGEHPFAEERWLWSTVAFTILLSVMVHGTLATPVMRYLERRRERGGRARPA</sequence>
<feature type="transmembrane region" description="Helical" evidence="10">
    <location>
        <begin position="240"/>
        <end position="259"/>
    </location>
</feature>
<keyword evidence="8 10" id="KW-0472">Membrane</keyword>
<evidence type="ECO:0000313" key="13">
    <source>
        <dbReference type="Proteomes" id="UP001500730"/>
    </source>
</evidence>
<dbReference type="Proteomes" id="UP001500730">
    <property type="component" value="Unassembled WGS sequence"/>
</dbReference>
<feature type="transmembrane region" description="Helical" evidence="10">
    <location>
        <begin position="47"/>
        <end position="65"/>
    </location>
</feature>
<feature type="domain" description="Cation/H+ exchanger transmembrane" evidence="11">
    <location>
        <begin position="36"/>
        <end position="452"/>
    </location>
</feature>
<feature type="compositionally biased region" description="Acidic residues" evidence="9">
    <location>
        <begin position="175"/>
        <end position="187"/>
    </location>
</feature>
<evidence type="ECO:0000256" key="2">
    <source>
        <dbReference type="ARBA" id="ARBA00022448"/>
    </source>
</evidence>
<evidence type="ECO:0000256" key="5">
    <source>
        <dbReference type="ARBA" id="ARBA00022692"/>
    </source>
</evidence>
<feature type="transmembrane region" description="Helical" evidence="10">
    <location>
        <begin position="427"/>
        <end position="450"/>
    </location>
</feature>
<evidence type="ECO:0000313" key="12">
    <source>
        <dbReference type="EMBL" id="GAA2467202.1"/>
    </source>
</evidence>
<keyword evidence="4" id="KW-1003">Cell membrane</keyword>
<organism evidence="12 13">
    <name type="scientific">Terrabacter carboxydivorans</name>
    <dbReference type="NCBI Taxonomy" id="619730"/>
    <lineage>
        <taxon>Bacteria</taxon>
        <taxon>Bacillati</taxon>
        <taxon>Actinomycetota</taxon>
        <taxon>Actinomycetes</taxon>
        <taxon>Micrococcales</taxon>
        <taxon>Intrasporangiaceae</taxon>
        <taxon>Terrabacter</taxon>
    </lineage>
</organism>
<dbReference type="EMBL" id="BAAARE010000001">
    <property type="protein sequence ID" value="GAA2467202.1"/>
    <property type="molecule type" value="Genomic_DNA"/>
</dbReference>
<keyword evidence="13" id="KW-1185">Reference proteome</keyword>
<keyword evidence="2" id="KW-0813">Transport</keyword>
<keyword evidence="6 10" id="KW-1133">Transmembrane helix</keyword>
<feature type="transmembrane region" description="Helical" evidence="10">
    <location>
        <begin position="208"/>
        <end position="228"/>
    </location>
</feature>
<feature type="transmembrane region" description="Helical" evidence="10">
    <location>
        <begin position="279"/>
        <end position="312"/>
    </location>
</feature>
<dbReference type="Pfam" id="PF00999">
    <property type="entry name" value="Na_H_Exchanger"/>
    <property type="match status" value="1"/>
</dbReference>
<feature type="transmembrane region" description="Helical" evidence="10">
    <location>
        <begin position="20"/>
        <end position="40"/>
    </location>
</feature>
<feature type="transmembrane region" description="Helical" evidence="10">
    <location>
        <begin position="122"/>
        <end position="155"/>
    </location>
</feature>
<evidence type="ECO:0000256" key="7">
    <source>
        <dbReference type="ARBA" id="ARBA00023065"/>
    </source>
</evidence>
<comment type="subcellular location">
    <subcellularLocation>
        <location evidence="1">Cell membrane</location>
        <topology evidence="1">Multi-pass membrane protein</topology>
    </subcellularLocation>
</comment>
<feature type="transmembrane region" description="Helical" evidence="10">
    <location>
        <begin position="397"/>
        <end position="415"/>
    </location>
</feature>
<dbReference type="InterPro" id="IPR006153">
    <property type="entry name" value="Cation/H_exchanger_TM"/>
</dbReference>
<protein>
    <submittedName>
        <fullName evidence="12">Cation:proton antiporter</fullName>
    </submittedName>
</protein>
<evidence type="ECO:0000259" key="11">
    <source>
        <dbReference type="Pfam" id="PF00999"/>
    </source>
</evidence>
<evidence type="ECO:0000256" key="3">
    <source>
        <dbReference type="ARBA" id="ARBA00022449"/>
    </source>
</evidence>
<evidence type="ECO:0000256" key="9">
    <source>
        <dbReference type="SAM" id="MobiDB-lite"/>
    </source>
</evidence>
<dbReference type="PANTHER" id="PTHR32507">
    <property type="entry name" value="NA(+)/H(+) ANTIPORTER 1"/>
    <property type="match status" value="1"/>
</dbReference>
<keyword evidence="7" id="KW-0406">Ion transport</keyword>
<name>A0ABN3KME5_9MICO</name>
<accession>A0ABN3KME5</accession>
<evidence type="ECO:0000256" key="6">
    <source>
        <dbReference type="ARBA" id="ARBA00022989"/>
    </source>
</evidence>
<feature type="transmembrane region" description="Helical" evidence="10">
    <location>
        <begin position="85"/>
        <end position="101"/>
    </location>
</feature>
<evidence type="ECO:0000256" key="1">
    <source>
        <dbReference type="ARBA" id="ARBA00004651"/>
    </source>
</evidence>
<feature type="region of interest" description="Disordered" evidence="9">
    <location>
        <begin position="168"/>
        <end position="187"/>
    </location>
</feature>
<proteinExistence type="predicted"/>
<dbReference type="InterPro" id="IPR038770">
    <property type="entry name" value="Na+/solute_symporter_sf"/>
</dbReference>